<keyword evidence="4 7" id="KW-0812">Transmembrane</keyword>
<comment type="similarity">
    <text evidence="2">Belongs to the SLC29A/ENT transporter (TC 2.A.57) family.</text>
</comment>
<evidence type="ECO:0000256" key="6">
    <source>
        <dbReference type="ARBA" id="ARBA00023136"/>
    </source>
</evidence>
<dbReference type="EMBL" id="LGRX02021439">
    <property type="protein sequence ID" value="KAK3256674.1"/>
    <property type="molecule type" value="Genomic_DNA"/>
</dbReference>
<accession>A0AAE0FBL1</accession>
<keyword evidence="9" id="KW-1185">Reference proteome</keyword>
<comment type="subcellular location">
    <subcellularLocation>
        <location evidence="1">Membrane</location>
        <topology evidence="1">Multi-pass membrane protein</topology>
    </subcellularLocation>
</comment>
<dbReference type="AlphaFoldDB" id="A0AAE0FBL1"/>
<dbReference type="GO" id="GO:0005337">
    <property type="term" value="F:nucleoside transmembrane transporter activity"/>
    <property type="evidence" value="ECO:0007669"/>
    <property type="project" value="InterPro"/>
</dbReference>
<evidence type="ECO:0000313" key="8">
    <source>
        <dbReference type="EMBL" id="KAK3256674.1"/>
    </source>
</evidence>
<comment type="caution">
    <text evidence="8">The sequence shown here is derived from an EMBL/GenBank/DDBJ whole genome shotgun (WGS) entry which is preliminary data.</text>
</comment>
<keyword evidence="6 7" id="KW-0472">Membrane</keyword>
<dbReference type="InterPro" id="IPR002259">
    <property type="entry name" value="Eqnu_transpt"/>
</dbReference>
<protein>
    <recommendedName>
        <fullName evidence="10">Equilibrative nucleoside transporter 1</fullName>
    </recommendedName>
</protein>
<name>A0AAE0FBL1_9CHLO</name>
<gene>
    <name evidence="8" type="ORF">CYMTET_34201</name>
</gene>
<dbReference type="PANTHER" id="PTHR10332">
    <property type="entry name" value="EQUILIBRATIVE NUCLEOSIDE TRANSPORTER"/>
    <property type="match status" value="1"/>
</dbReference>
<evidence type="ECO:0000256" key="1">
    <source>
        <dbReference type="ARBA" id="ARBA00004141"/>
    </source>
</evidence>
<feature type="transmembrane region" description="Helical" evidence="7">
    <location>
        <begin position="29"/>
        <end position="56"/>
    </location>
</feature>
<feature type="transmembrane region" description="Helical" evidence="7">
    <location>
        <begin position="68"/>
        <end position="89"/>
    </location>
</feature>
<dbReference type="Proteomes" id="UP001190700">
    <property type="component" value="Unassembled WGS sequence"/>
</dbReference>
<dbReference type="PANTHER" id="PTHR10332:SF10">
    <property type="entry name" value="EQUILIBRATIVE NUCLEOSIDE TRANSPORTER 4"/>
    <property type="match status" value="1"/>
</dbReference>
<keyword evidence="3" id="KW-0813">Transport</keyword>
<reference evidence="8 9" key="1">
    <citation type="journal article" date="2015" name="Genome Biol. Evol.">
        <title>Comparative Genomics of a Bacterivorous Green Alga Reveals Evolutionary Causalities and Consequences of Phago-Mixotrophic Mode of Nutrition.</title>
        <authorList>
            <person name="Burns J.A."/>
            <person name="Paasch A."/>
            <person name="Narechania A."/>
            <person name="Kim E."/>
        </authorList>
    </citation>
    <scope>NUCLEOTIDE SEQUENCE [LARGE SCALE GENOMIC DNA]</scope>
    <source>
        <strain evidence="8 9">PLY_AMNH</strain>
    </source>
</reference>
<feature type="transmembrane region" description="Helical" evidence="7">
    <location>
        <begin position="95"/>
        <end position="118"/>
    </location>
</feature>
<keyword evidence="5 7" id="KW-1133">Transmembrane helix</keyword>
<evidence type="ECO:0008006" key="10">
    <source>
        <dbReference type="Google" id="ProtNLM"/>
    </source>
</evidence>
<evidence type="ECO:0000256" key="3">
    <source>
        <dbReference type="ARBA" id="ARBA00022448"/>
    </source>
</evidence>
<evidence type="ECO:0000256" key="2">
    <source>
        <dbReference type="ARBA" id="ARBA00007965"/>
    </source>
</evidence>
<evidence type="ECO:0000313" key="9">
    <source>
        <dbReference type="Proteomes" id="UP001190700"/>
    </source>
</evidence>
<dbReference type="GO" id="GO:0005886">
    <property type="term" value="C:plasma membrane"/>
    <property type="evidence" value="ECO:0007669"/>
    <property type="project" value="TreeGrafter"/>
</dbReference>
<evidence type="ECO:0000256" key="4">
    <source>
        <dbReference type="ARBA" id="ARBA00022692"/>
    </source>
</evidence>
<evidence type="ECO:0000256" key="5">
    <source>
        <dbReference type="ARBA" id="ARBA00022989"/>
    </source>
</evidence>
<sequence>MLELPDINVESNMGRAPSKFEITPNNECWFVYSIYFLLGIGFLLPWNAFITAIDYFDQQYPSYHTDRVFSVFYMLPNLCSLLLLVKLVAQHVLPYTRVMGGFLLFLCALLSVPVAHALEESGHLSKPGSFALICFGCLLNGVADGMVQGSLFGEAAQLPVAVMQELCQAAT</sequence>
<proteinExistence type="inferred from homology"/>
<evidence type="ECO:0000256" key="7">
    <source>
        <dbReference type="SAM" id="Phobius"/>
    </source>
</evidence>
<organism evidence="8 9">
    <name type="scientific">Cymbomonas tetramitiformis</name>
    <dbReference type="NCBI Taxonomy" id="36881"/>
    <lineage>
        <taxon>Eukaryota</taxon>
        <taxon>Viridiplantae</taxon>
        <taxon>Chlorophyta</taxon>
        <taxon>Pyramimonadophyceae</taxon>
        <taxon>Pyramimonadales</taxon>
        <taxon>Pyramimonadaceae</taxon>
        <taxon>Cymbomonas</taxon>
    </lineage>
</organism>